<dbReference type="GO" id="GO:0016301">
    <property type="term" value="F:kinase activity"/>
    <property type="evidence" value="ECO:0007669"/>
    <property type="project" value="UniProtKB-KW"/>
</dbReference>
<evidence type="ECO:0000256" key="1">
    <source>
        <dbReference type="SAM" id="Phobius"/>
    </source>
</evidence>
<gene>
    <name evidence="2" type="ORF">ACFSFW_22935</name>
</gene>
<dbReference type="EMBL" id="JBHUEK010000034">
    <property type="protein sequence ID" value="MFD1781507.1"/>
    <property type="molecule type" value="Genomic_DNA"/>
</dbReference>
<dbReference type="RefSeq" id="WP_388041797.1">
    <property type="nucleotide sequence ID" value="NZ_JBHUEK010000034.1"/>
</dbReference>
<feature type="transmembrane region" description="Helical" evidence="1">
    <location>
        <begin position="7"/>
        <end position="24"/>
    </location>
</feature>
<keyword evidence="2" id="KW-0418">Kinase</keyword>
<feature type="transmembrane region" description="Helical" evidence="1">
    <location>
        <begin position="61"/>
        <end position="86"/>
    </location>
</feature>
<sequence length="91" mass="9981">MKKYLGLISLVLMIVFLILTFIISEALDSLPESIDLLLLLFLLLGSFITALFSVKGRLKTIALSISSLGMLVLVVIIIFVISMMLFGNFGT</sequence>
<protein>
    <submittedName>
        <fullName evidence="2">Histidine kinase</fullName>
    </submittedName>
</protein>
<keyword evidence="3" id="KW-1185">Reference proteome</keyword>
<keyword evidence="1" id="KW-0812">Transmembrane</keyword>
<organism evidence="2 3">
    <name type="scientific">Fredinandcohnia salidurans</name>
    <dbReference type="NCBI Taxonomy" id="2595041"/>
    <lineage>
        <taxon>Bacteria</taxon>
        <taxon>Bacillati</taxon>
        <taxon>Bacillota</taxon>
        <taxon>Bacilli</taxon>
        <taxon>Bacillales</taxon>
        <taxon>Bacillaceae</taxon>
        <taxon>Fredinandcohnia</taxon>
    </lineage>
</organism>
<feature type="transmembrane region" description="Helical" evidence="1">
    <location>
        <begin position="36"/>
        <end position="54"/>
    </location>
</feature>
<reference evidence="3" key="1">
    <citation type="journal article" date="2019" name="Int. J. Syst. Evol. Microbiol.">
        <title>The Global Catalogue of Microorganisms (GCM) 10K type strain sequencing project: providing services to taxonomists for standard genome sequencing and annotation.</title>
        <authorList>
            <consortium name="The Broad Institute Genomics Platform"/>
            <consortium name="The Broad Institute Genome Sequencing Center for Infectious Disease"/>
            <person name="Wu L."/>
            <person name="Ma J."/>
        </authorList>
    </citation>
    <scope>NUCLEOTIDE SEQUENCE [LARGE SCALE GENOMIC DNA]</scope>
    <source>
        <strain evidence="3">CCUG 15531</strain>
    </source>
</reference>
<evidence type="ECO:0000313" key="2">
    <source>
        <dbReference type="EMBL" id="MFD1781507.1"/>
    </source>
</evidence>
<keyword evidence="2" id="KW-0808">Transferase</keyword>
<accession>A0ABW4MV79</accession>
<proteinExistence type="predicted"/>
<comment type="caution">
    <text evidence="2">The sequence shown here is derived from an EMBL/GenBank/DDBJ whole genome shotgun (WGS) entry which is preliminary data.</text>
</comment>
<dbReference type="Proteomes" id="UP001597227">
    <property type="component" value="Unassembled WGS sequence"/>
</dbReference>
<name>A0ABW4MV79_9BACI</name>
<evidence type="ECO:0000313" key="3">
    <source>
        <dbReference type="Proteomes" id="UP001597227"/>
    </source>
</evidence>
<keyword evidence="1" id="KW-1133">Transmembrane helix</keyword>
<keyword evidence="1" id="KW-0472">Membrane</keyword>